<evidence type="ECO:0000313" key="4">
    <source>
        <dbReference type="Proteomes" id="UP000633814"/>
    </source>
</evidence>
<dbReference type="Pfam" id="PF13643">
    <property type="entry name" value="DUF4145"/>
    <property type="match status" value="1"/>
</dbReference>
<evidence type="ECO:0000256" key="1">
    <source>
        <dbReference type="SAM" id="MobiDB-lite"/>
    </source>
</evidence>
<proteinExistence type="predicted"/>
<evidence type="ECO:0000259" key="2">
    <source>
        <dbReference type="Pfam" id="PF13643"/>
    </source>
</evidence>
<name>A0ABS8C5N9_9ALTE</name>
<feature type="domain" description="DUF4145" evidence="2">
    <location>
        <begin position="176"/>
        <end position="253"/>
    </location>
</feature>
<sequence>MIKNLENTHIGKWQRIANFVNVDEYPVLNCPYCGEEQLHFDPESVDSRPVTKDMADSISKKYRQAKEENKKPSVLLDGLGDANGWTKLLGIGLIFAEAIVKQQDAINGLPHLMTGYLTCHACDGSVAASGMQVVAEATQNRPQTTLVKVEHFTPTIPIVPVSNNVPEPIKVELLDAFKHFHFDPLSSASKLRRAIEQFCKDMKLEGKGLHQQISSLRKIQPELADYLESLKLIGNEGTHASDVSEINLLHAFEVFQFVLEYYDRQARYKQTQANYKALMDKYCPKSEVPKLENKTAPAAKGNKQQAVVND</sequence>
<dbReference type="RefSeq" id="WP_226751715.1">
    <property type="nucleotide sequence ID" value="NZ_JAEINI020000009.1"/>
</dbReference>
<keyword evidence="4" id="KW-1185">Reference proteome</keyword>
<accession>A0ABS8C5N9</accession>
<dbReference type="Proteomes" id="UP000633814">
    <property type="component" value="Unassembled WGS sequence"/>
</dbReference>
<organism evidence="3 4">
    <name type="scientific">Alishewanella maricola</name>
    <dbReference type="NCBI Taxonomy" id="2795740"/>
    <lineage>
        <taxon>Bacteria</taxon>
        <taxon>Pseudomonadati</taxon>
        <taxon>Pseudomonadota</taxon>
        <taxon>Gammaproteobacteria</taxon>
        <taxon>Alteromonadales</taxon>
        <taxon>Alteromonadaceae</taxon>
        <taxon>Alishewanella</taxon>
    </lineage>
</organism>
<gene>
    <name evidence="3" type="ORF">JAO78_012590</name>
</gene>
<reference evidence="3 4" key="1">
    <citation type="submission" date="2021-10" db="EMBL/GenBank/DDBJ databases">
        <title>Alishewanella koreense sp. nov. isolated from seawater of southwestern coast in South Korea and the proposal for the reclassification of Rheinheimera perlucida and Rheinheimera tuosuensis as Arsukibacterium perlucida and Arsukibacterium tuosuensis.</title>
        <authorList>
            <person name="Kim K.H."/>
            <person name="Ruan W."/>
            <person name="Kim K.R."/>
            <person name="Baek J.H."/>
            <person name="Jeon C.O."/>
        </authorList>
    </citation>
    <scope>NUCLEOTIDE SEQUENCE [LARGE SCALE GENOMIC DNA]</scope>
    <source>
        <strain evidence="3 4">16-MA</strain>
    </source>
</reference>
<feature type="region of interest" description="Disordered" evidence="1">
    <location>
        <begin position="290"/>
        <end position="310"/>
    </location>
</feature>
<dbReference type="EMBL" id="JAEINI020000009">
    <property type="protein sequence ID" value="MCB5227650.1"/>
    <property type="molecule type" value="Genomic_DNA"/>
</dbReference>
<comment type="caution">
    <text evidence="3">The sequence shown here is derived from an EMBL/GenBank/DDBJ whole genome shotgun (WGS) entry which is preliminary data.</text>
</comment>
<evidence type="ECO:0000313" key="3">
    <source>
        <dbReference type="EMBL" id="MCB5227650.1"/>
    </source>
</evidence>
<dbReference type="InterPro" id="IPR025285">
    <property type="entry name" value="DUF4145"/>
</dbReference>
<protein>
    <submittedName>
        <fullName evidence="3">DUF4145 domain-containing protein</fullName>
    </submittedName>
</protein>